<feature type="compositionally biased region" description="Polar residues" evidence="7">
    <location>
        <begin position="479"/>
        <end position="491"/>
    </location>
</feature>
<dbReference type="Pfam" id="PF00400">
    <property type="entry name" value="WD40"/>
    <property type="match status" value="2"/>
</dbReference>
<evidence type="ECO:0000256" key="6">
    <source>
        <dbReference type="PROSITE-ProRule" id="PRU00221"/>
    </source>
</evidence>
<feature type="repeat" description="WD" evidence="6">
    <location>
        <begin position="148"/>
        <end position="190"/>
    </location>
</feature>
<evidence type="ECO:0000256" key="1">
    <source>
        <dbReference type="ARBA" id="ARBA00022574"/>
    </source>
</evidence>
<dbReference type="InterPro" id="IPR036322">
    <property type="entry name" value="WD40_repeat_dom_sf"/>
</dbReference>
<evidence type="ECO:0000313" key="9">
    <source>
        <dbReference type="Proteomes" id="UP000320333"/>
    </source>
</evidence>
<sequence length="1017" mass="109878">MKASYASVAATNASDNLNDGGRHGNLNANTATAPLSRALQQQHQPDSPGPATSATAASTSVKTLRCRMPSPLSVLAASPDRTCVVVGGRDVLKVLTVRETDIKDHVNLRAGIKSSLNFSLTDVKWANAFAPQMIASAYLNGDIAVWDLNKGANKIGRLSFHPSEPILLLSACQDATIKMWDLRQKSETASTFEGRADKVRDVQFSPTSSFEFIAAFENGDVQKWDIRKPNEPERRWSAHYGLALTVDWHPDGKVFASAGRDRVIKVWDTESTQRKPIYSIQTISHVARIAWRPQRDSNETAFQIASCSLAADSKVSVWDLGRPFVAEWAVEEHDAPITDFLWHDSRVLWTVSKDHTFVRQDLEVAGYHPAKNLSPCAVSWNPFGDLTFSAPKAAAENNVQETHADSTSIRRSRSPFPIEESTRSTSEMKVNQPFSFPSYTNSPAAGGNRVKSTEGDSETPTTNSHLTNASSLPIIATESAGSDSPVQASHQNRSRRGETVSSPASNVNRGKSGHSKVGSVGPLRPATGGASVPSIVSTHPGPPDQIMGVSEPEFFNHAAFITLSMNYDSGNSFETQIGLDGINQRRGTHEQVWNACAHNAEVAALLNLPRASQTWRFLQLLFGVEQESVAQGLVTFKRVAGASHHYKESRPGGLIDRRQEIGLPHANFEMGTPGRASLPSKIRANSIFAGTGGVPSSSSVTASVAVGHTARESLVGSLHLSSRLRNGPTGLEMKNMRGASARVDGGDNSYDSYDSDYSDDEDDYRINHEVLKATLVGGGGPLAIDAGYRSVAGKLLQSVSGWLRRTGGVGNFGIHDLQFGNAEYDDVGEVPEFVFGGAISDGMDSLDSDDNASGVDGRSTGFQLEGMEGMMGPNASGTSSAGSFPPWNTRSGFNRQRSDFADDTTAQAADDANLVTRTFDACEPILVPQLDRDELVHDLLRFYGELGNAQMCSTIALVLEGHLNIAADMKELWISSYIDLLHRFELWTTASRMISTCNIPSIESRNQESTTVHSASL</sequence>
<dbReference type="InterPro" id="IPR037590">
    <property type="entry name" value="WDR24"/>
</dbReference>
<feature type="compositionally biased region" description="Polar residues" evidence="7">
    <location>
        <begin position="499"/>
        <end position="509"/>
    </location>
</feature>
<evidence type="ECO:0000313" key="8">
    <source>
        <dbReference type="EMBL" id="TPX74787.1"/>
    </source>
</evidence>
<evidence type="ECO:0000256" key="3">
    <source>
        <dbReference type="ARBA" id="ARBA00022737"/>
    </source>
</evidence>
<feature type="region of interest" description="Disordered" evidence="7">
    <location>
        <begin position="726"/>
        <end position="757"/>
    </location>
</feature>
<dbReference type="SMART" id="SM00320">
    <property type="entry name" value="WD40"/>
    <property type="match status" value="6"/>
</dbReference>
<dbReference type="Proteomes" id="UP000320333">
    <property type="component" value="Unassembled WGS sequence"/>
</dbReference>
<gene>
    <name evidence="8" type="ORF">CcCBS67573_g03951</name>
</gene>
<feature type="region of interest" description="Disordered" evidence="7">
    <location>
        <begin position="37"/>
        <end position="58"/>
    </location>
</feature>
<dbReference type="GO" id="GO:0061700">
    <property type="term" value="C:GATOR2 complex"/>
    <property type="evidence" value="ECO:0007669"/>
    <property type="project" value="TreeGrafter"/>
</dbReference>
<dbReference type="Gene3D" id="2.130.10.10">
    <property type="entry name" value="YVTN repeat-like/Quinoprotein amine dehydrogenase"/>
    <property type="match status" value="2"/>
</dbReference>
<feature type="compositionally biased region" description="Polar residues" evidence="7">
    <location>
        <begin position="423"/>
        <end position="443"/>
    </location>
</feature>
<dbReference type="GO" id="GO:0008270">
    <property type="term" value="F:zinc ion binding"/>
    <property type="evidence" value="ECO:0007669"/>
    <property type="project" value="UniProtKB-KW"/>
</dbReference>
<dbReference type="AlphaFoldDB" id="A0A507FI90"/>
<protein>
    <submittedName>
        <fullName evidence="8">Uncharacterized protein</fullName>
    </submittedName>
</protein>
<dbReference type="InterPro" id="IPR001680">
    <property type="entry name" value="WD40_rpt"/>
</dbReference>
<feature type="repeat" description="WD" evidence="6">
    <location>
        <begin position="236"/>
        <end position="277"/>
    </location>
</feature>
<keyword evidence="3" id="KW-0677">Repeat</keyword>
<keyword evidence="2" id="KW-0479">Metal-binding</keyword>
<keyword evidence="9" id="KW-1185">Reference proteome</keyword>
<dbReference type="PANTHER" id="PTHR46200">
    <property type="entry name" value="GATOR COMPLEX PROTEIN WDR24"/>
    <property type="match status" value="1"/>
</dbReference>
<comment type="caution">
    <text evidence="8">The sequence shown here is derived from an EMBL/GenBank/DDBJ whole genome shotgun (WGS) entry which is preliminary data.</text>
</comment>
<accession>A0A507FI90</accession>
<keyword evidence="1 6" id="KW-0853">WD repeat</keyword>
<dbReference type="PROSITE" id="PS00678">
    <property type="entry name" value="WD_REPEATS_1"/>
    <property type="match status" value="1"/>
</dbReference>
<dbReference type="InterPro" id="IPR015943">
    <property type="entry name" value="WD40/YVTN_repeat-like_dom_sf"/>
</dbReference>
<evidence type="ECO:0000256" key="4">
    <source>
        <dbReference type="ARBA" id="ARBA00022771"/>
    </source>
</evidence>
<reference evidence="8 9" key="1">
    <citation type="journal article" date="2019" name="Sci. Rep.">
        <title>Comparative genomics of chytrid fungi reveal insights into the obligate biotrophic and pathogenic lifestyle of Synchytrium endobioticum.</title>
        <authorList>
            <person name="van de Vossenberg B.T.L.H."/>
            <person name="Warris S."/>
            <person name="Nguyen H.D.T."/>
            <person name="van Gent-Pelzer M.P.E."/>
            <person name="Joly D.L."/>
            <person name="van de Geest H.C."/>
            <person name="Bonants P.J.M."/>
            <person name="Smith D.S."/>
            <person name="Levesque C.A."/>
            <person name="van der Lee T.A.J."/>
        </authorList>
    </citation>
    <scope>NUCLEOTIDE SEQUENCE [LARGE SCALE GENOMIC DNA]</scope>
    <source>
        <strain evidence="8 9">CBS 675.73</strain>
    </source>
</reference>
<dbReference type="SUPFAM" id="SSF50978">
    <property type="entry name" value="WD40 repeat-like"/>
    <property type="match status" value="1"/>
</dbReference>
<dbReference type="GO" id="GO:1904263">
    <property type="term" value="P:positive regulation of TORC1 signaling"/>
    <property type="evidence" value="ECO:0007669"/>
    <property type="project" value="TreeGrafter"/>
</dbReference>
<evidence type="ECO:0000256" key="2">
    <source>
        <dbReference type="ARBA" id="ARBA00022723"/>
    </source>
</evidence>
<dbReference type="GO" id="GO:0005829">
    <property type="term" value="C:cytosol"/>
    <property type="evidence" value="ECO:0007669"/>
    <property type="project" value="TreeGrafter"/>
</dbReference>
<dbReference type="InterPro" id="IPR019775">
    <property type="entry name" value="WD40_repeat_CS"/>
</dbReference>
<evidence type="ECO:0000256" key="5">
    <source>
        <dbReference type="ARBA" id="ARBA00022833"/>
    </source>
</evidence>
<proteinExistence type="predicted"/>
<dbReference type="GO" id="GO:0016239">
    <property type="term" value="P:positive regulation of macroautophagy"/>
    <property type="evidence" value="ECO:0007669"/>
    <property type="project" value="TreeGrafter"/>
</dbReference>
<feature type="region of interest" description="Disordered" evidence="7">
    <location>
        <begin position="397"/>
        <end position="541"/>
    </location>
</feature>
<dbReference type="PROSITE" id="PS50294">
    <property type="entry name" value="WD_REPEATS_REGION"/>
    <property type="match status" value="1"/>
</dbReference>
<feature type="compositionally biased region" description="Polar residues" evidence="7">
    <location>
        <begin position="397"/>
        <end position="409"/>
    </location>
</feature>
<dbReference type="GO" id="GO:0005774">
    <property type="term" value="C:vacuolar membrane"/>
    <property type="evidence" value="ECO:0007669"/>
    <property type="project" value="TreeGrafter"/>
</dbReference>
<keyword evidence="5" id="KW-0862">Zinc</keyword>
<dbReference type="OrthoDB" id="60955at2759"/>
<keyword evidence="4" id="KW-0863">Zinc-finger</keyword>
<evidence type="ECO:0000256" key="7">
    <source>
        <dbReference type="SAM" id="MobiDB-lite"/>
    </source>
</evidence>
<name>A0A507FI90_9FUNG</name>
<dbReference type="EMBL" id="QEAP01000108">
    <property type="protein sequence ID" value="TPX74787.1"/>
    <property type="molecule type" value="Genomic_DNA"/>
</dbReference>
<dbReference type="PROSITE" id="PS50082">
    <property type="entry name" value="WD_REPEATS_2"/>
    <property type="match status" value="2"/>
</dbReference>
<dbReference type="PANTHER" id="PTHR46200:SF1">
    <property type="entry name" value="GATOR COMPLEX PROTEIN WDR24"/>
    <property type="match status" value="1"/>
</dbReference>
<feature type="compositionally biased region" description="Polar residues" evidence="7">
    <location>
        <begin position="458"/>
        <end position="471"/>
    </location>
</feature>
<dbReference type="STRING" id="246404.A0A507FI90"/>
<organism evidence="8 9">
    <name type="scientific">Chytriomyces confervae</name>
    <dbReference type="NCBI Taxonomy" id="246404"/>
    <lineage>
        <taxon>Eukaryota</taxon>
        <taxon>Fungi</taxon>
        <taxon>Fungi incertae sedis</taxon>
        <taxon>Chytridiomycota</taxon>
        <taxon>Chytridiomycota incertae sedis</taxon>
        <taxon>Chytridiomycetes</taxon>
        <taxon>Chytridiales</taxon>
        <taxon>Chytriomycetaceae</taxon>
        <taxon>Chytriomyces</taxon>
    </lineage>
</organism>